<dbReference type="EMBL" id="JANPWE010000001">
    <property type="protein sequence ID" value="MCR6544095.1"/>
    <property type="molecule type" value="Genomic_DNA"/>
</dbReference>
<dbReference type="InterPro" id="IPR002678">
    <property type="entry name" value="DUF34/NIF3"/>
</dbReference>
<dbReference type="Gene3D" id="3.30.70.120">
    <property type="match status" value="1"/>
</dbReference>
<protein>
    <recommendedName>
        <fullName evidence="2 4">GTP cyclohydrolase 1 type 2 homolog</fullName>
    </recommendedName>
</protein>
<dbReference type="PANTHER" id="PTHR13799">
    <property type="entry name" value="NGG1 INTERACTING FACTOR 3"/>
    <property type="match status" value="1"/>
</dbReference>
<dbReference type="Proteomes" id="UP001524944">
    <property type="component" value="Unassembled WGS sequence"/>
</dbReference>
<organism evidence="5 6">
    <name type="scientific">Dehalobacterium formicoaceticum</name>
    <dbReference type="NCBI Taxonomy" id="51515"/>
    <lineage>
        <taxon>Bacteria</taxon>
        <taxon>Bacillati</taxon>
        <taxon>Bacillota</taxon>
        <taxon>Clostridia</taxon>
        <taxon>Eubacteriales</taxon>
        <taxon>Peptococcaceae</taxon>
        <taxon>Dehalobacterium</taxon>
    </lineage>
</organism>
<dbReference type="Gene3D" id="3.40.1390.30">
    <property type="entry name" value="NIF3 (NGG1p interacting factor 3)-like"/>
    <property type="match status" value="2"/>
</dbReference>
<dbReference type="PIRSF" id="PIRSF037489">
    <property type="entry name" value="UCP037489_NIF3_YqfO"/>
    <property type="match status" value="1"/>
</dbReference>
<name>A0ABT1XZQ6_9FIRM</name>
<dbReference type="RefSeq" id="WP_257911597.1">
    <property type="nucleotide sequence ID" value="NZ_JANPWE010000001.1"/>
</dbReference>
<evidence type="ECO:0000256" key="4">
    <source>
        <dbReference type="PIRNR" id="PIRNR037489"/>
    </source>
</evidence>
<dbReference type="PANTHER" id="PTHR13799:SF14">
    <property type="entry name" value="GTP CYCLOHYDROLASE 1 TYPE 2 HOMOLOG"/>
    <property type="match status" value="1"/>
</dbReference>
<keyword evidence="6" id="KW-1185">Reference proteome</keyword>
<dbReference type="NCBIfam" id="TIGR00486">
    <property type="entry name" value="YbgI_SA1388"/>
    <property type="match status" value="1"/>
</dbReference>
<keyword evidence="3 4" id="KW-0479">Metal-binding</keyword>
<evidence type="ECO:0000313" key="6">
    <source>
        <dbReference type="Proteomes" id="UP001524944"/>
    </source>
</evidence>
<evidence type="ECO:0000256" key="1">
    <source>
        <dbReference type="ARBA" id="ARBA00006964"/>
    </source>
</evidence>
<dbReference type="SUPFAM" id="SSF102705">
    <property type="entry name" value="NIF3 (NGG1p interacting factor 3)-like"/>
    <property type="match status" value="1"/>
</dbReference>
<dbReference type="InterPro" id="IPR017221">
    <property type="entry name" value="DUF34/NIF3_bac"/>
</dbReference>
<evidence type="ECO:0000313" key="5">
    <source>
        <dbReference type="EMBL" id="MCR6544095.1"/>
    </source>
</evidence>
<evidence type="ECO:0000256" key="3">
    <source>
        <dbReference type="ARBA" id="ARBA00022723"/>
    </source>
</evidence>
<evidence type="ECO:0000256" key="2">
    <source>
        <dbReference type="ARBA" id="ARBA00022112"/>
    </source>
</evidence>
<sequence length="368" mass="40288">MKVSELMTIMEDIAPAHLAEEWDHVGLQVGDLNQETERIMIALDADQRVIEEAVSKRIDLIITHHPLFFRPVQKLLFHQPLGKIVSLLIKNDIALFSAHTNLDIAVGGINDYLAELLDLRDVTVLAETKEEALLKLVVFVPVDYLDQVRNAISEAGAGHIGSYSHCTFAAPGEGTFVPLPGTNPFVGKLGQLEKTPEYRLETIVPASVLNQVIAAMISSHPYEEVAYDLYPTALPGAADGLGRVGSLSQQMTLNQLVHKVKKLLAVEGLRVVGEGEKQISRVAVCGGSGMSLLKEAQHKGAQCLLTSDMKYHEAQEALAKGIAVIDADHFATEGIFISRLASLLKNRISKDEITILTSEINTNPWRFY</sequence>
<dbReference type="InterPro" id="IPR015867">
    <property type="entry name" value="N-reg_PII/ATP_PRibTrfase_C"/>
</dbReference>
<gene>
    <name evidence="5" type="ORF">NVS47_00930</name>
</gene>
<proteinExistence type="inferred from homology"/>
<accession>A0ABT1XZQ6</accession>
<comment type="caution">
    <text evidence="5">The sequence shown here is derived from an EMBL/GenBank/DDBJ whole genome shotgun (WGS) entry which is preliminary data.</text>
</comment>
<dbReference type="InterPro" id="IPR036069">
    <property type="entry name" value="DUF34/NIF3_sf"/>
</dbReference>
<comment type="similarity">
    <text evidence="1 4">Belongs to the GTP cyclohydrolase I type 2/NIF3 family.</text>
</comment>
<dbReference type="Pfam" id="PF01784">
    <property type="entry name" value="DUF34_NIF3"/>
    <property type="match status" value="1"/>
</dbReference>
<reference evidence="5 6" key="1">
    <citation type="submission" date="2022-08" db="EMBL/GenBank/DDBJ databases">
        <title>Proteogenomics of the novel Dehalobacterium formicoaceticum strain EZ94 highlights a key role of methyltransferases during anaerobic dichloromethane degradation.</title>
        <authorList>
            <person name="Wasmund K."/>
        </authorList>
    </citation>
    <scope>NUCLEOTIDE SEQUENCE [LARGE SCALE GENOMIC DNA]</scope>
    <source>
        <strain evidence="5 6">EZ94</strain>
    </source>
</reference>